<comment type="subcellular location">
    <subcellularLocation>
        <location evidence="1">Membrane</location>
        <topology evidence="1">Multi-pass membrane protein</topology>
    </subcellularLocation>
</comment>
<dbReference type="GO" id="GO:1990454">
    <property type="term" value="C:L-type voltage-gated calcium channel complex"/>
    <property type="evidence" value="ECO:0007669"/>
    <property type="project" value="TreeGrafter"/>
</dbReference>
<name>A0A6P8SY02_GYMAC</name>
<accession>A0A6P8SY02</accession>
<dbReference type="RefSeq" id="XP_034055566.1">
    <property type="nucleotide sequence ID" value="XM_034199675.1"/>
</dbReference>
<feature type="transmembrane region" description="Helical" evidence="6">
    <location>
        <begin position="134"/>
        <end position="159"/>
    </location>
</feature>
<dbReference type="GO" id="GO:0005246">
    <property type="term" value="F:calcium channel regulator activity"/>
    <property type="evidence" value="ECO:0007669"/>
    <property type="project" value="TreeGrafter"/>
</dbReference>
<evidence type="ECO:0000256" key="5">
    <source>
        <dbReference type="SAM" id="MobiDB-lite"/>
    </source>
</evidence>
<evidence type="ECO:0000313" key="8">
    <source>
        <dbReference type="RefSeq" id="XP_034055566.1"/>
    </source>
</evidence>
<keyword evidence="4 6" id="KW-0472">Membrane</keyword>
<keyword evidence="3 6" id="KW-1133">Transmembrane helix</keyword>
<dbReference type="Pfam" id="PF13903">
    <property type="entry name" value="Claudin_2"/>
    <property type="match status" value="1"/>
</dbReference>
<sequence length="249" mass="26553">MWSTFMVTDEEGRTVGPAASGGAMIAPGGAPQGPAALTGMMTGRSTFGGNKRRRKTSTGHAMSEAQEGKTCLTAHYGLWKGCTKSLWVSEIDPNRESCGPAELPGASNCTYFKFFTTGENAVLFQKTTRKNLNVAAAMLALFSLFLMVMGAICITMALSKELIFFLKPASVCFIMSGVLVLLSLIVFHQSVLAFLASDHTVPLQHNLSWSVSCVGCAGAVLIVGGILFLLLALPYSPWQRCLPQKNSSS</sequence>
<evidence type="ECO:0000256" key="1">
    <source>
        <dbReference type="ARBA" id="ARBA00004141"/>
    </source>
</evidence>
<dbReference type="PANTHER" id="PTHR15025">
    <property type="entry name" value="VOLTAGE-DEPENDENT CALCIUM CHANNEL GAMMA-1 SUBUNIT-RELATED"/>
    <property type="match status" value="1"/>
</dbReference>
<feature type="transmembrane region" description="Helical" evidence="6">
    <location>
        <begin position="171"/>
        <end position="195"/>
    </location>
</feature>
<protein>
    <submittedName>
        <fullName evidence="8">Voltage-dependent calcium channel gamma-6 subunit-like isoform X2</fullName>
    </submittedName>
</protein>
<keyword evidence="7" id="KW-1185">Reference proteome</keyword>
<dbReference type="Proteomes" id="UP000515161">
    <property type="component" value="Unplaced"/>
</dbReference>
<dbReference type="PANTHER" id="PTHR15025:SF7">
    <property type="entry name" value="CALCIUM CHANNEL, VOLTAGE-DEPENDENT, GAMMA SUBUNIT 6A"/>
    <property type="match status" value="1"/>
</dbReference>
<dbReference type="Gene3D" id="1.20.140.150">
    <property type="match status" value="1"/>
</dbReference>
<gene>
    <name evidence="8" type="primary">LOC117535275</name>
</gene>
<organism evidence="7 8">
    <name type="scientific">Gymnodraco acuticeps</name>
    <name type="common">Antarctic dragonfish</name>
    <dbReference type="NCBI Taxonomy" id="8218"/>
    <lineage>
        <taxon>Eukaryota</taxon>
        <taxon>Metazoa</taxon>
        <taxon>Chordata</taxon>
        <taxon>Craniata</taxon>
        <taxon>Vertebrata</taxon>
        <taxon>Euteleostomi</taxon>
        <taxon>Actinopterygii</taxon>
        <taxon>Neopterygii</taxon>
        <taxon>Teleostei</taxon>
        <taxon>Neoteleostei</taxon>
        <taxon>Acanthomorphata</taxon>
        <taxon>Eupercaria</taxon>
        <taxon>Perciformes</taxon>
        <taxon>Notothenioidei</taxon>
        <taxon>Bathydraconidae</taxon>
        <taxon>Gymnodraco</taxon>
    </lineage>
</organism>
<dbReference type="GO" id="GO:0006816">
    <property type="term" value="P:calcium ion transport"/>
    <property type="evidence" value="ECO:0007669"/>
    <property type="project" value="InterPro"/>
</dbReference>
<evidence type="ECO:0000256" key="2">
    <source>
        <dbReference type="ARBA" id="ARBA00022692"/>
    </source>
</evidence>
<dbReference type="GO" id="GO:1902514">
    <property type="term" value="P:regulation of calcium ion transmembrane transport via high voltage-gated calcium channel"/>
    <property type="evidence" value="ECO:0007669"/>
    <property type="project" value="TreeGrafter"/>
</dbReference>
<dbReference type="InterPro" id="IPR004031">
    <property type="entry name" value="PMP22/EMP/MP20/Claudin"/>
</dbReference>
<reference evidence="8" key="1">
    <citation type="submission" date="2025-08" db="UniProtKB">
        <authorList>
            <consortium name="RefSeq"/>
        </authorList>
    </citation>
    <scope>IDENTIFICATION</scope>
</reference>
<dbReference type="InterPro" id="IPR008370">
    <property type="entry name" value="VDCC_g6su"/>
</dbReference>
<feature type="region of interest" description="Disordered" evidence="5">
    <location>
        <begin position="44"/>
        <end position="64"/>
    </location>
</feature>
<keyword evidence="2 6" id="KW-0812">Transmembrane</keyword>
<feature type="transmembrane region" description="Helical" evidence="6">
    <location>
        <begin position="207"/>
        <end position="233"/>
    </location>
</feature>
<dbReference type="PRINTS" id="PR01794">
    <property type="entry name" value="VDCCGAMMA6"/>
</dbReference>
<evidence type="ECO:0000256" key="4">
    <source>
        <dbReference type="ARBA" id="ARBA00023136"/>
    </source>
</evidence>
<evidence type="ECO:0000313" key="7">
    <source>
        <dbReference type="Proteomes" id="UP000515161"/>
    </source>
</evidence>
<dbReference type="AlphaFoldDB" id="A0A6P8SY02"/>
<dbReference type="GeneID" id="117535275"/>
<proteinExistence type="predicted"/>
<evidence type="ECO:0000256" key="3">
    <source>
        <dbReference type="ARBA" id="ARBA00022989"/>
    </source>
</evidence>
<evidence type="ECO:0000256" key="6">
    <source>
        <dbReference type="SAM" id="Phobius"/>
    </source>
</evidence>